<keyword evidence="3" id="KW-0808">Transferase</keyword>
<evidence type="ECO:0000313" key="10">
    <source>
        <dbReference type="EMBL" id="CAC5411643.1"/>
    </source>
</evidence>
<dbReference type="PANTHER" id="PTHR33568:SF3">
    <property type="entry name" value="DNA-DIRECTED DNA POLYMERASE"/>
    <property type="match status" value="1"/>
</dbReference>
<dbReference type="Pfam" id="PF03175">
    <property type="entry name" value="DNA_pol_B_2"/>
    <property type="match status" value="1"/>
</dbReference>
<dbReference type="InterPro" id="IPR043502">
    <property type="entry name" value="DNA/RNA_pol_sf"/>
</dbReference>
<dbReference type="EMBL" id="CACVKT020007894">
    <property type="protein sequence ID" value="CAC5411643.1"/>
    <property type="molecule type" value="Genomic_DNA"/>
</dbReference>
<evidence type="ECO:0000256" key="3">
    <source>
        <dbReference type="ARBA" id="ARBA00022679"/>
    </source>
</evidence>
<dbReference type="PANTHER" id="PTHR33568">
    <property type="entry name" value="DNA POLYMERASE"/>
    <property type="match status" value="1"/>
</dbReference>
<dbReference type="GO" id="GO:0003887">
    <property type="term" value="F:DNA-directed DNA polymerase activity"/>
    <property type="evidence" value="ECO:0007669"/>
    <property type="project" value="UniProtKB-KW"/>
</dbReference>
<dbReference type="GO" id="GO:0006260">
    <property type="term" value="P:DNA replication"/>
    <property type="evidence" value="ECO:0007669"/>
    <property type="project" value="UniProtKB-KW"/>
</dbReference>
<sequence length="349" mass="41020">MKELYDQTKERLKTIEDYLKPNVKIHTIWECEFDQQKYPEVDPHLKPIDKRDAFYGGRTETIQLYNNLSDLKEIDKAIEKGYKLQKIYELEHFEKTSTDIFKLYVDTFMKYKQEASGCKCDPKYCKPDCENDKECKTKIQYIIDNAAYNLDIDKVKHNSGLRFIAKICLNNLWGHFGMRDNFTQKEYCFTLEHITKIVFNEKYKDISTMILDENIVLTEYKEKEEYSKPNPSVNVYIALFTTAHARLKLYELLDILQERVLYMDTDSCIYNDDGSEACKKVENMMGSKLGDLTDEIVSKHNANHIKQFISAGPKDYSMKLDTEKLVSCCKGFRLNAEVEEKITLDKKIK</sequence>
<gene>
    <name evidence="10" type="ORF">MCOR_44704</name>
</gene>
<comment type="similarity">
    <text evidence="1">Belongs to the DNA polymerase type-B family.</text>
</comment>
<dbReference type="Gene3D" id="3.90.1600.10">
    <property type="entry name" value="Palm domain of DNA polymerase"/>
    <property type="match status" value="1"/>
</dbReference>
<dbReference type="Proteomes" id="UP000507470">
    <property type="component" value="Unassembled WGS sequence"/>
</dbReference>
<dbReference type="Gene3D" id="1.10.287.690">
    <property type="entry name" value="Helix hairpin bin"/>
    <property type="match status" value="1"/>
</dbReference>
<evidence type="ECO:0000256" key="7">
    <source>
        <dbReference type="ARBA" id="ARBA00023125"/>
    </source>
</evidence>
<dbReference type="SUPFAM" id="SSF56672">
    <property type="entry name" value="DNA/RNA polymerases"/>
    <property type="match status" value="1"/>
</dbReference>
<evidence type="ECO:0000256" key="8">
    <source>
        <dbReference type="ARBA" id="ARBA00049244"/>
    </source>
</evidence>
<keyword evidence="4" id="KW-0548">Nucleotidyltransferase</keyword>
<dbReference type="InterPro" id="IPR023211">
    <property type="entry name" value="DNA_pol_palm_dom_sf"/>
</dbReference>
<dbReference type="EC" id="2.7.7.7" evidence="2"/>
<evidence type="ECO:0000259" key="9">
    <source>
        <dbReference type="Pfam" id="PF03175"/>
    </source>
</evidence>
<dbReference type="AlphaFoldDB" id="A0A6J8DST2"/>
<keyword evidence="6" id="KW-0239">DNA-directed DNA polymerase</keyword>
<dbReference type="InterPro" id="IPR004868">
    <property type="entry name" value="DNA-dir_DNA_pol_B_mt/vir"/>
</dbReference>
<keyword evidence="11" id="KW-1185">Reference proteome</keyword>
<organism evidence="10 11">
    <name type="scientific">Mytilus coruscus</name>
    <name type="common">Sea mussel</name>
    <dbReference type="NCBI Taxonomy" id="42192"/>
    <lineage>
        <taxon>Eukaryota</taxon>
        <taxon>Metazoa</taxon>
        <taxon>Spiralia</taxon>
        <taxon>Lophotrochozoa</taxon>
        <taxon>Mollusca</taxon>
        <taxon>Bivalvia</taxon>
        <taxon>Autobranchia</taxon>
        <taxon>Pteriomorphia</taxon>
        <taxon>Mytilida</taxon>
        <taxon>Mytiloidea</taxon>
        <taxon>Mytilidae</taxon>
        <taxon>Mytilinae</taxon>
        <taxon>Mytilus</taxon>
    </lineage>
</organism>
<evidence type="ECO:0000256" key="6">
    <source>
        <dbReference type="ARBA" id="ARBA00022932"/>
    </source>
</evidence>
<dbReference type="OrthoDB" id="5876545at2759"/>
<keyword evidence="7" id="KW-0238">DNA-binding</keyword>
<evidence type="ECO:0000313" key="11">
    <source>
        <dbReference type="Proteomes" id="UP000507470"/>
    </source>
</evidence>
<evidence type="ECO:0000256" key="2">
    <source>
        <dbReference type="ARBA" id="ARBA00012417"/>
    </source>
</evidence>
<dbReference type="GO" id="GO:0000166">
    <property type="term" value="F:nucleotide binding"/>
    <property type="evidence" value="ECO:0007669"/>
    <property type="project" value="InterPro"/>
</dbReference>
<name>A0A6J8DST2_MYTCO</name>
<dbReference type="GO" id="GO:0003677">
    <property type="term" value="F:DNA binding"/>
    <property type="evidence" value="ECO:0007669"/>
    <property type="project" value="UniProtKB-KW"/>
</dbReference>
<evidence type="ECO:0000256" key="4">
    <source>
        <dbReference type="ARBA" id="ARBA00022695"/>
    </source>
</evidence>
<proteinExistence type="inferred from homology"/>
<protein>
    <recommendedName>
        <fullName evidence="2">DNA-directed DNA polymerase</fullName>
        <ecNumber evidence="2">2.7.7.7</ecNumber>
    </recommendedName>
</protein>
<feature type="domain" description="DNA-directed DNA polymerase family B mitochondria/virus" evidence="9">
    <location>
        <begin position="140"/>
        <end position="252"/>
    </location>
</feature>
<keyword evidence="5" id="KW-0235">DNA replication</keyword>
<accession>A0A6J8DST2</accession>
<evidence type="ECO:0000256" key="1">
    <source>
        <dbReference type="ARBA" id="ARBA00005755"/>
    </source>
</evidence>
<reference evidence="10 11" key="1">
    <citation type="submission" date="2020-06" db="EMBL/GenBank/DDBJ databases">
        <authorList>
            <person name="Li R."/>
            <person name="Bekaert M."/>
        </authorList>
    </citation>
    <scope>NUCLEOTIDE SEQUENCE [LARGE SCALE GENOMIC DNA]</scope>
    <source>
        <strain evidence="11">wild</strain>
    </source>
</reference>
<comment type="catalytic activity">
    <reaction evidence="8">
        <text>DNA(n) + a 2'-deoxyribonucleoside 5'-triphosphate = DNA(n+1) + diphosphate</text>
        <dbReference type="Rhea" id="RHEA:22508"/>
        <dbReference type="Rhea" id="RHEA-COMP:17339"/>
        <dbReference type="Rhea" id="RHEA-COMP:17340"/>
        <dbReference type="ChEBI" id="CHEBI:33019"/>
        <dbReference type="ChEBI" id="CHEBI:61560"/>
        <dbReference type="ChEBI" id="CHEBI:173112"/>
        <dbReference type="EC" id="2.7.7.7"/>
    </reaction>
</comment>
<evidence type="ECO:0000256" key="5">
    <source>
        <dbReference type="ARBA" id="ARBA00022705"/>
    </source>
</evidence>